<dbReference type="InterPro" id="IPR036388">
    <property type="entry name" value="WH-like_DNA-bd_sf"/>
</dbReference>
<feature type="domain" description="Disease resistance N-terminal" evidence="6">
    <location>
        <begin position="22"/>
        <end position="105"/>
    </location>
</feature>
<dbReference type="PRINTS" id="PR00364">
    <property type="entry name" value="DISEASERSIST"/>
</dbReference>
<dbReference type="PANTHER" id="PTHR36766">
    <property type="entry name" value="PLANT BROAD-SPECTRUM MILDEW RESISTANCE PROTEIN RPW8"/>
    <property type="match status" value="1"/>
</dbReference>
<feature type="domain" description="NB-ARC" evidence="5">
    <location>
        <begin position="204"/>
        <end position="353"/>
    </location>
</feature>
<dbReference type="Proteomes" id="UP000596660">
    <property type="component" value="Unplaced"/>
</dbReference>
<keyword evidence="1" id="KW-0677">Repeat</keyword>
<protein>
    <submittedName>
        <fullName evidence="8">Uncharacterized protein</fullName>
    </submittedName>
</protein>
<evidence type="ECO:0000259" key="6">
    <source>
        <dbReference type="Pfam" id="PF18052"/>
    </source>
</evidence>
<dbReference type="InterPro" id="IPR058922">
    <property type="entry name" value="WHD_DRP"/>
</dbReference>
<dbReference type="Pfam" id="PF18052">
    <property type="entry name" value="Rx_N"/>
    <property type="match status" value="1"/>
</dbReference>
<dbReference type="FunFam" id="1.10.10.10:FF:000322">
    <property type="entry name" value="Probable disease resistance protein At1g63360"/>
    <property type="match status" value="1"/>
</dbReference>
<dbReference type="Pfam" id="PF00931">
    <property type="entry name" value="NB-ARC"/>
    <property type="match status" value="1"/>
</dbReference>
<dbReference type="SUPFAM" id="SSF52540">
    <property type="entry name" value="P-loop containing nucleoside triphosphate hydrolases"/>
    <property type="match status" value="1"/>
</dbReference>
<name>A0A803LFG1_CHEQI</name>
<dbReference type="Gramene" id="AUR62011917-RA">
    <property type="protein sequence ID" value="AUR62011917-RA:cds"/>
    <property type="gene ID" value="AUR62011917"/>
</dbReference>
<reference evidence="8" key="1">
    <citation type="journal article" date="2017" name="Nature">
        <title>The genome of Chenopodium quinoa.</title>
        <authorList>
            <person name="Jarvis D.E."/>
            <person name="Ho Y.S."/>
            <person name="Lightfoot D.J."/>
            <person name="Schmoeckel S.M."/>
            <person name="Li B."/>
            <person name="Borm T.J.A."/>
            <person name="Ohyanagi H."/>
            <person name="Mineta K."/>
            <person name="Michell C.T."/>
            <person name="Saber N."/>
            <person name="Kharbatia N.M."/>
            <person name="Rupper R.R."/>
            <person name="Sharp A.R."/>
            <person name="Dally N."/>
            <person name="Boughton B.A."/>
            <person name="Woo Y.H."/>
            <person name="Gao G."/>
            <person name="Schijlen E.G.W.M."/>
            <person name="Guo X."/>
            <person name="Momin A.A."/>
            <person name="Negrao S."/>
            <person name="Al-Babili S."/>
            <person name="Gehring C."/>
            <person name="Roessner U."/>
            <person name="Jung C."/>
            <person name="Murphy K."/>
            <person name="Arold S.T."/>
            <person name="Gojobori T."/>
            <person name="van der Linden C.G."/>
            <person name="van Loo E.N."/>
            <person name="Jellen E.N."/>
            <person name="Maughan P.J."/>
            <person name="Tester M."/>
        </authorList>
    </citation>
    <scope>NUCLEOTIDE SEQUENCE [LARGE SCALE GENOMIC DNA]</scope>
    <source>
        <strain evidence="8">cv. PI 614886</strain>
    </source>
</reference>
<dbReference type="Gene3D" id="1.20.5.4130">
    <property type="match status" value="1"/>
</dbReference>
<evidence type="ECO:0000256" key="2">
    <source>
        <dbReference type="ARBA" id="ARBA00022741"/>
    </source>
</evidence>
<evidence type="ECO:0000259" key="5">
    <source>
        <dbReference type="Pfam" id="PF00931"/>
    </source>
</evidence>
<evidence type="ECO:0000256" key="1">
    <source>
        <dbReference type="ARBA" id="ARBA00022737"/>
    </source>
</evidence>
<dbReference type="Gene3D" id="1.10.8.430">
    <property type="entry name" value="Helical domain of apoptotic protease-activating factors"/>
    <property type="match status" value="1"/>
</dbReference>
<dbReference type="InterPro" id="IPR002182">
    <property type="entry name" value="NB-ARC"/>
</dbReference>
<dbReference type="Pfam" id="PF23559">
    <property type="entry name" value="WHD_DRP"/>
    <property type="match status" value="1"/>
</dbReference>
<keyword evidence="9" id="KW-1185">Reference proteome</keyword>
<dbReference type="GO" id="GO:0006952">
    <property type="term" value="P:defense response"/>
    <property type="evidence" value="ECO:0007669"/>
    <property type="project" value="UniProtKB-KW"/>
</dbReference>
<proteinExistence type="predicted"/>
<accession>A0A803LFG1</accession>
<dbReference type="GO" id="GO:0043531">
    <property type="term" value="F:ADP binding"/>
    <property type="evidence" value="ECO:0007669"/>
    <property type="project" value="InterPro"/>
</dbReference>
<evidence type="ECO:0000256" key="4">
    <source>
        <dbReference type="ARBA" id="ARBA00022840"/>
    </source>
</evidence>
<dbReference type="PANTHER" id="PTHR36766:SF70">
    <property type="entry name" value="DISEASE RESISTANCE PROTEIN RGA4"/>
    <property type="match status" value="1"/>
</dbReference>
<dbReference type="Gene3D" id="1.10.10.10">
    <property type="entry name" value="Winged helix-like DNA-binding domain superfamily/Winged helix DNA-binding domain"/>
    <property type="match status" value="1"/>
</dbReference>
<dbReference type="EnsemblPlants" id="AUR62011917-RA">
    <property type="protein sequence ID" value="AUR62011917-RA:cds"/>
    <property type="gene ID" value="AUR62011917"/>
</dbReference>
<feature type="domain" description="Disease resistance protein winged helix" evidence="7">
    <location>
        <begin position="456"/>
        <end position="525"/>
    </location>
</feature>
<keyword evidence="3" id="KW-0611">Plant defense</keyword>
<dbReference type="Gene3D" id="3.40.50.300">
    <property type="entry name" value="P-loop containing nucleotide triphosphate hydrolases"/>
    <property type="match status" value="1"/>
</dbReference>
<evidence type="ECO:0000313" key="9">
    <source>
        <dbReference type="Proteomes" id="UP000596660"/>
    </source>
</evidence>
<dbReference type="InterPro" id="IPR041118">
    <property type="entry name" value="Rx_N"/>
</dbReference>
<evidence type="ECO:0000256" key="3">
    <source>
        <dbReference type="ARBA" id="ARBA00022821"/>
    </source>
</evidence>
<dbReference type="GO" id="GO:0005524">
    <property type="term" value="F:ATP binding"/>
    <property type="evidence" value="ECO:0007669"/>
    <property type="project" value="UniProtKB-KW"/>
</dbReference>
<keyword evidence="4" id="KW-0067">ATP-binding</keyword>
<evidence type="ECO:0000313" key="8">
    <source>
        <dbReference type="EnsemblPlants" id="AUR62011917-RA:cds"/>
    </source>
</evidence>
<evidence type="ECO:0000259" key="7">
    <source>
        <dbReference type="Pfam" id="PF23559"/>
    </source>
</evidence>
<keyword evidence="2" id="KW-0547">Nucleotide-binding</keyword>
<reference evidence="8" key="2">
    <citation type="submission" date="2021-03" db="UniProtKB">
        <authorList>
            <consortium name="EnsemblPlants"/>
        </authorList>
    </citation>
    <scope>IDENTIFICATION</scope>
</reference>
<dbReference type="InterPro" id="IPR027417">
    <property type="entry name" value="P-loop_NTPase"/>
</dbReference>
<sequence length="566" mass="64141">MSGVMENAVGGLIASETHGMLALLLSRIADEIKLGWDYTKELKELQSQFTTLSLLLEGASFQTYNNNNLVHDWLNKVANAAYEADDLLDECSYDALKRRDRNRKARDKLKDGVTSSFSRYHMARRVRKLRKLIAKIYSDAKVIGLKPIKVASAHNSMSRSHGDEVENRTQQNRRQWVDDRFLVGRYEDITRLVRLLCDPRNTATDFNVVGIVGLAGLGKTALSKRVAKAQEVMECFNSHVIWLVVSHSFNQSDILKKMVESLYGEASNLSESQAIVNKLRDKLNGKRYLLVLDDVWDTFDWEPFRCALQEIGGSKGTSLLVTSRGKNVVAKMDTYSCDNHGENVIQKAYIYKLQGLNEDDSWSLFMARMSGDNQVGAGDEAYVIARRMIKKCGGVPLAIRALGDLLREQNIKAWKEIEKSDVWEKEDQYGILPSLKLSFIYLPNTALRKCFSYCAIFGEDEVIEKDKLIQLWMAQGFLQPCDKMELTGEKYLNILLNSSFFQEAELDELGNVETFKIHDLVLSLARVVSSDSKFLNLEEKIKINDTSSGLRHQSTTLFEGEITATF</sequence>
<dbReference type="InterPro" id="IPR042197">
    <property type="entry name" value="Apaf_helical"/>
</dbReference>
<organism evidence="8 9">
    <name type="scientific">Chenopodium quinoa</name>
    <name type="common">Quinoa</name>
    <dbReference type="NCBI Taxonomy" id="63459"/>
    <lineage>
        <taxon>Eukaryota</taxon>
        <taxon>Viridiplantae</taxon>
        <taxon>Streptophyta</taxon>
        <taxon>Embryophyta</taxon>
        <taxon>Tracheophyta</taxon>
        <taxon>Spermatophyta</taxon>
        <taxon>Magnoliopsida</taxon>
        <taxon>eudicotyledons</taxon>
        <taxon>Gunneridae</taxon>
        <taxon>Pentapetalae</taxon>
        <taxon>Caryophyllales</taxon>
        <taxon>Chenopodiaceae</taxon>
        <taxon>Chenopodioideae</taxon>
        <taxon>Atripliceae</taxon>
        <taxon>Chenopodium</taxon>
    </lineage>
</organism>
<dbReference type="AlphaFoldDB" id="A0A803LFG1"/>